<protein>
    <recommendedName>
        <fullName evidence="6">G-protein coupled receptors family 1 profile domain-containing protein</fullName>
    </recommendedName>
</protein>
<accession>A0AA36C7W1</accession>
<dbReference type="Gene3D" id="1.20.1070.10">
    <property type="entry name" value="Rhodopsin 7-helix transmembrane proteins"/>
    <property type="match status" value="1"/>
</dbReference>
<comment type="subcellular location">
    <subcellularLocation>
        <location evidence="1">Membrane</location>
    </subcellularLocation>
</comment>
<feature type="transmembrane region" description="Helical" evidence="5">
    <location>
        <begin position="43"/>
        <end position="66"/>
    </location>
</feature>
<keyword evidence="4 5" id="KW-0472">Membrane</keyword>
<dbReference type="PROSITE" id="PS50262">
    <property type="entry name" value="G_PROTEIN_RECEP_F1_2"/>
    <property type="match status" value="1"/>
</dbReference>
<dbReference type="InterPro" id="IPR017452">
    <property type="entry name" value="GPCR_Rhodpsn_7TM"/>
</dbReference>
<dbReference type="Pfam" id="PF10320">
    <property type="entry name" value="7TM_GPCR_Srsx"/>
    <property type="match status" value="1"/>
</dbReference>
<keyword evidence="2 5" id="KW-0812">Transmembrane</keyword>
<dbReference type="EMBL" id="CATQJA010000772">
    <property type="protein sequence ID" value="CAJ0563995.1"/>
    <property type="molecule type" value="Genomic_DNA"/>
</dbReference>
<evidence type="ECO:0000313" key="7">
    <source>
        <dbReference type="EMBL" id="CAJ0563995.1"/>
    </source>
</evidence>
<evidence type="ECO:0000256" key="5">
    <source>
        <dbReference type="SAM" id="Phobius"/>
    </source>
</evidence>
<name>A0AA36C7W1_9BILA</name>
<keyword evidence="8" id="KW-1185">Reference proteome</keyword>
<evidence type="ECO:0000313" key="8">
    <source>
        <dbReference type="Proteomes" id="UP001177023"/>
    </source>
</evidence>
<reference evidence="7" key="1">
    <citation type="submission" date="2023-06" db="EMBL/GenBank/DDBJ databases">
        <authorList>
            <person name="Delattre M."/>
        </authorList>
    </citation>
    <scope>NUCLEOTIDE SEQUENCE</scope>
    <source>
        <strain evidence="7">AF72</strain>
    </source>
</reference>
<feature type="domain" description="G-protein coupled receptors family 1 profile" evidence="6">
    <location>
        <begin position="106"/>
        <end position="239"/>
    </location>
</feature>
<feature type="transmembrane region" description="Helical" evidence="5">
    <location>
        <begin position="86"/>
        <end position="108"/>
    </location>
</feature>
<sequence length="316" mass="35862">MPVDNPVPPEVAYTLYIIIASIIIVCDVPFIVMIFWNRSQKELVIVGFMCIADTAHAIAFLVSGAIRLWIALNHEGGNSITNTQCIRYYFPVIFLYSYQLMGAATLVVSIDRFIAVMKPVYYRTLSNAFSFYIMAGVILYVSIIALLFIYIVQTGPALPSSPNCFTSESYTPEIWRYMLFFRMSTLIVSSLLYLPISWRIYKMANALKRGASSDNYSRKIIKTTRTIGFTVAAEFVFVVIPDIFLNFNPFGLARYQVIWYICGVSKGAINVLLVTLQHDEIFKLLNRKFRRLSKQPTATTVLTSSNVRSERNLGAF</sequence>
<dbReference type="PANTHER" id="PTHR23360">
    <property type="entry name" value="G-PROTEIN COUPLED RECEPTORS FAMILY 1 PROFILE DOMAIN-CONTAINING PROTEIN-RELATED"/>
    <property type="match status" value="1"/>
</dbReference>
<organism evidence="7 8">
    <name type="scientific">Mesorhabditis spiculigera</name>
    <dbReference type="NCBI Taxonomy" id="96644"/>
    <lineage>
        <taxon>Eukaryota</taxon>
        <taxon>Metazoa</taxon>
        <taxon>Ecdysozoa</taxon>
        <taxon>Nematoda</taxon>
        <taxon>Chromadorea</taxon>
        <taxon>Rhabditida</taxon>
        <taxon>Rhabditina</taxon>
        <taxon>Rhabditomorpha</taxon>
        <taxon>Rhabditoidea</taxon>
        <taxon>Rhabditidae</taxon>
        <taxon>Mesorhabditinae</taxon>
        <taxon>Mesorhabditis</taxon>
    </lineage>
</organism>
<dbReference type="InterPro" id="IPR047130">
    <property type="entry name" value="7TM_GPCR_Srsx_nematod"/>
</dbReference>
<feature type="transmembrane region" description="Helical" evidence="5">
    <location>
        <begin position="12"/>
        <end position="36"/>
    </location>
</feature>
<dbReference type="SUPFAM" id="SSF81321">
    <property type="entry name" value="Family A G protein-coupled receptor-like"/>
    <property type="match status" value="1"/>
</dbReference>
<comment type="caution">
    <text evidence="7">The sequence shown here is derived from an EMBL/GenBank/DDBJ whole genome shotgun (WGS) entry which is preliminary data.</text>
</comment>
<dbReference type="InterPro" id="IPR019424">
    <property type="entry name" value="7TM_GPCR_Srsx"/>
</dbReference>
<evidence type="ECO:0000256" key="3">
    <source>
        <dbReference type="ARBA" id="ARBA00022989"/>
    </source>
</evidence>
<evidence type="ECO:0000259" key="6">
    <source>
        <dbReference type="PROSITE" id="PS50262"/>
    </source>
</evidence>
<evidence type="ECO:0000256" key="4">
    <source>
        <dbReference type="ARBA" id="ARBA00023136"/>
    </source>
</evidence>
<proteinExistence type="predicted"/>
<gene>
    <name evidence="7" type="ORF">MSPICULIGERA_LOCUS2694</name>
</gene>
<evidence type="ECO:0000256" key="2">
    <source>
        <dbReference type="ARBA" id="ARBA00022692"/>
    </source>
</evidence>
<dbReference type="GO" id="GO:0016020">
    <property type="term" value="C:membrane"/>
    <property type="evidence" value="ECO:0007669"/>
    <property type="project" value="UniProtKB-SubCell"/>
</dbReference>
<feature type="transmembrane region" description="Helical" evidence="5">
    <location>
        <begin position="257"/>
        <end position="276"/>
    </location>
</feature>
<evidence type="ECO:0000256" key="1">
    <source>
        <dbReference type="ARBA" id="ARBA00004370"/>
    </source>
</evidence>
<feature type="transmembrane region" description="Helical" evidence="5">
    <location>
        <begin position="226"/>
        <end position="245"/>
    </location>
</feature>
<dbReference type="AlphaFoldDB" id="A0AA36C7W1"/>
<feature type="transmembrane region" description="Helical" evidence="5">
    <location>
        <begin position="129"/>
        <end position="152"/>
    </location>
</feature>
<dbReference type="GO" id="GO:0004930">
    <property type="term" value="F:G protein-coupled receptor activity"/>
    <property type="evidence" value="ECO:0007669"/>
    <property type="project" value="InterPro"/>
</dbReference>
<dbReference type="SMART" id="SM01381">
    <property type="entry name" value="7TM_GPCR_Srsx"/>
    <property type="match status" value="1"/>
</dbReference>
<keyword evidence="3 5" id="KW-1133">Transmembrane helix</keyword>
<dbReference type="InterPro" id="IPR000276">
    <property type="entry name" value="GPCR_Rhodpsn"/>
</dbReference>
<feature type="transmembrane region" description="Helical" evidence="5">
    <location>
        <begin position="174"/>
        <end position="194"/>
    </location>
</feature>
<feature type="non-terminal residue" evidence="7">
    <location>
        <position position="316"/>
    </location>
</feature>
<dbReference type="Proteomes" id="UP001177023">
    <property type="component" value="Unassembled WGS sequence"/>
</dbReference>